<evidence type="ECO:0000256" key="2">
    <source>
        <dbReference type="SAM" id="SignalP"/>
    </source>
</evidence>
<dbReference type="RefSeq" id="WP_162338436.1">
    <property type="nucleotide sequence ID" value="NZ_JBHSRQ010000011.1"/>
</dbReference>
<feature type="signal peptide" evidence="2">
    <location>
        <begin position="1"/>
        <end position="23"/>
    </location>
</feature>
<sequence>MRLARRGSACLVTLFAASFAASAQTPPDVEDLVGARGAGGETQLQSRGYEQRDSNTVRDQRFTFWWNAKRNQCISVSTMDGRYASIQSVPAENCGASGSGTGGASPRPYPSSERDPNSLVLVCYGAGTRPTVTSEPNYSWDDKRNKWHEADTVRATTEGFNSDVQIELYGDHGRIHLGAPLIPPINSHGDHGWWDLENLQVGTDRITATYRLNGMNKPRLTVDRRSGRINIEGGTTFSGQCDIGNYGGGQRRF</sequence>
<feature type="region of interest" description="Disordered" evidence="1">
    <location>
        <begin position="33"/>
        <end position="53"/>
    </location>
</feature>
<dbReference type="EMBL" id="PDWW01000021">
    <property type="protein sequence ID" value="KAF1724007.1"/>
    <property type="molecule type" value="Genomic_DNA"/>
</dbReference>
<evidence type="ECO:0000313" key="3">
    <source>
        <dbReference type="EMBL" id="KAF1724007.1"/>
    </source>
</evidence>
<feature type="chain" id="PRO_5045908763" evidence="2">
    <location>
        <begin position="24"/>
        <end position="253"/>
    </location>
</feature>
<evidence type="ECO:0000256" key="1">
    <source>
        <dbReference type="SAM" id="MobiDB-lite"/>
    </source>
</evidence>
<dbReference type="Proteomes" id="UP000781710">
    <property type="component" value="Unassembled WGS sequence"/>
</dbReference>
<evidence type="ECO:0000313" key="4">
    <source>
        <dbReference type="Proteomes" id="UP000781710"/>
    </source>
</evidence>
<keyword evidence="4" id="KW-1185">Reference proteome</keyword>
<keyword evidence="2" id="KW-0732">Signal</keyword>
<organism evidence="3 4">
    <name type="scientific">Pseudoxanthomonas japonensis</name>
    <dbReference type="NCBI Taxonomy" id="69284"/>
    <lineage>
        <taxon>Bacteria</taxon>
        <taxon>Pseudomonadati</taxon>
        <taxon>Pseudomonadota</taxon>
        <taxon>Gammaproteobacteria</taxon>
        <taxon>Lysobacterales</taxon>
        <taxon>Lysobacteraceae</taxon>
        <taxon>Pseudoxanthomonas</taxon>
    </lineage>
</organism>
<proteinExistence type="predicted"/>
<accession>A0ABQ6ZET7</accession>
<reference evidence="3 4" key="1">
    <citation type="submission" date="2017-10" db="EMBL/GenBank/DDBJ databases">
        <title>Whole genome sequencing of members of genus Pseudoxanthomonas.</title>
        <authorList>
            <person name="Kumar S."/>
            <person name="Bansal K."/>
            <person name="Kaur A."/>
            <person name="Patil P."/>
            <person name="Sharma S."/>
            <person name="Patil P.B."/>
        </authorList>
    </citation>
    <scope>NUCLEOTIDE SEQUENCE [LARGE SCALE GENOMIC DNA]</scope>
    <source>
        <strain evidence="3 4">DSM 17109</strain>
    </source>
</reference>
<name>A0ABQ6ZET7_9GAMM</name>
<feature type="region of interest" description="Disordered" evidence="1">
    <location>
        <begin position="92"/>
        <end position="115"/>
    </location>
</feature>
<gene>
    <name evidence="3" type="ORF">CSC78_13735</name>
</gene>
<comment type="caution">
    <text evidence="3">The sequence shown here is derived from an EMBL/GenBank/DDBJ whole genome shotgun (WGS) entry which is preliminary data.</text>
</comment>
<protein>
    <submittedName>
        <fullName evidence="3">Uncharacterized protein</fullName>
    </submittedName>
</protein>